<organism evidence="1 2">
    <name type="scientific">Araneus ventricosus</name>
    <name type="common">Orbweaver spider</name>
    <name type="synonym">Epeira ventricosa</name>
    <dbReference type="NCBI Taxonomy" id="182803"/>
    <lineage>
        <taxon>Eukaryota</taxon>
        <taxon>Metazoa</taxon>
        <taxon>Ecdysozoa</taxon>
        <taxon>Arthropoda</taxon>
        <taxon>Chelicerata</taxon>
        <taxon>Arachnida</taxon>
        <taxon>Araneae</taxon>
        <taxon>Araneomorphae</taxon>
        <taxon>Entelegynae</taxon>
        <taxon>Araneoidea</taxon>
        <taxon>Araneidae</taxon>
        <taxon>Araneus</taxon>
    </lineage>
</organism>
<evidence type="ECO:0000313" key="2">
    <source>
        <dbReference type="Proteomes" id="UP000499080"/>
    </source>
</evidence>
<dbReference type="EMBL" id="BGPR01000276">
    <property type="protein sequence ID" value="GBM09844.1"/>
    <property type="molecule type" value="Genomic_DNA"/>
</dbReference>
<sequence length="211" mass="23682">MRLSKHFSQRNLGEINIEKSSNEIIRNGGAGVQQVLPNGTIMEHKIGTGTSNSDCPSELEKLQKVSIDNILFLLDLRKIAKENESAEEKAGNERNYKNDDKINPVTVFRTGVRGASLVLRESMRPQSLFGVLSAMPATNLRDWPEGRGLKAILLLWPHIDKIRHCIIRVTLDDANASARCRLRAKKKTAHQETLIQLTKTITRLRTQHVSA</sequence>
<dbReference type="AlphaFoldDB" id="A0A4Y2D1I7"/>
<comment type="caution">
    <text evidence="1">The sequence shown here is derived from an EMBL/GenBank/DDBJ whole genome shotgun (WGS) entry which is preliminary data.</text>
</comment>
<reference evidence="1 2" key="1">
    <citation type="journal article" date="2019" name="Sci. Rep.">
        <title>Orb-weaving spider Araneus ventricosus genome elucidates the spidroin gene catalogue.</title>
        <authorList>
            <person name="Kono N."/>
            <person name="Nakamura H."/>
            <person name="Ohtoshi R."/>
            <person name="Moran D.A.P."/>
            <person name="Shinohara A."/>
            <person name="Yoshida Y."/>
            <person name="Fujiwara M."/>
            <person name="Mori M."/>
            <person name="Tomita M."/>
            <person name="Arakawa K."/>
        </authorList>
    </citation>
    <scope>NUCLEOTIDE SEQUENCE [LARGE SCALE GENOMIC DNA]</scope>
</reference>
<accession>A0A4Y2D1I7</accession>
<name>A0A4Y2D1I7_ARAVE</name>
<keyword evidence="2" id="KW-1185">Reference proteome</keyword>
<dbReference type="Proteomes" id="UP000499080">
    <property type="component" value="Unassembled WGS sequence"/>
</dbReference>
<protein>
    <submittedName>
        <fullName evidence="1">Uncharacterized protein</fullName>
    </submittedName>
</protein>
<evidence type="ECO:0000313" key="1">
    <source>
        <dbReference type="EMBL" id="GBM09844.1"/>
    </source>
</evidence>
<gene>
    <name evidence="1" type="ORF">AVEN_234672_1</name>
</gene>
<proteinExistence type="predicted"/>